<evidence type="ECO:0000313" key="4">
    <source>
        <dbReference type="Proteomes" id="UP000199288"/>
    </source>
</evidence>
<dbReference type="EMBL" id="FNQV01000017">
    <property type="protein sequence ID" value="SEA72360.1"/>
    <property type="molecule type" value="Genomic_DNA"/>
</dbReference>
<sequence>MKRWTIRGRSIPRALLTGLAVTFTAQLGAAAVLTAVDAVRKKREGPHGGFPSLPPQRATVHKTELTTYTEGATLYEDMLRAIREAKSLILFESYIWKDDPVGRQFKAELTAAAHRGVEVFIIYDTFANLVVSPAFKRFDPALHVLPFPLFRPGLLTLNPRHAGRDHRKILVVDEEIGFVGGFNIGKLYADTWRDTHVRLVGPSVWELTNAYVDFWNVYRKRHHPVLPDRGAKSWDSRVRAALNMPNRMMFPIRGLYLDAIDRADHHVLITQGYFLPDEDITAAIIAACKRGVDVRIIVPRVSNHVVADWVSRGYYETLLKAGARIFLYREAMVHAKTATVDGWWTTVGTTNIDRLSMLGNFEINLEIFDADQARVMERVFHTDLTNCEELELERWEHRARWKRVLEMFLRPLRPLL</sequence>
<dbReference type="PANTHER" id="PTHR21248:SF22">
    <property type="entry name" value="PHOSPHOLIPASE D"/>
    <property type="match status" value="1"/>
</dbReference>
<dbReference type="Gene3D" id="3.30.870.10">
    <property type="entry name" value="Endonuclease Chain A"/>
    <property type="match status" value="2"/>
</dbReference>
<dbReference type="AlphaFoldDB" id="A0A1H4DIW3"/>
<keyword evidence="1" id="KW-0732">Signal</keyword>
<dbReference type="PANTHER" id="PTHR21248">
    <property type="entry name" value="CARDIOLIPIN SYNTHASE"/>
    <property type="match status" value="1"/>
</dbReference>
<accession>A0A1H4DIW3</accession>
<dbReference type="GO" id="GO:0030572">
    <property type="term" value="F:phosphatidyltransferase activity"/>
    <property type="evidence" value="ECO:0007669"/>
    <property type="project" value="UniProtKB-ARBA"/>
</dbReference>
<name>A0A1H4DIW3_9ACTO</name>
<proteinExistence type="predicted"/>
<feature type="signal peptide" evidence="1">
    <location>
        <begin position="1"/>
        <end position="29"/>
    </location>
</feature>
<dbReference type="OrthoDB" id="9762009at2"/>
<evidence type="ECO:0000313" key="3">
    <source>
        <dbReference type="EMBL" id="SEA72360.1"/>
    </source>
</evidence>
<gene>
    <name evidence="3" type="ORF">SAMN02910418_02248</name>
</gene>
<dbReference type="CDD" id="cd09112">
    <property type="entry name" value="PLDc_CLS_2"/>
    <property type="match status" value="1"/>
</dbReference>
<feature type="domain" description="PLD phosphodiesterase" evidence="2">
    <location>
        <begin position="161"/>
        <end position="188"/>
    </location>
</feature>
<dbReference type="InterPro" id="IPR001736">
    <property type="entry name" value="PLipase_D/transphosphatidylase"/>
</dbReference>
<dbReference type="SUPFAM" id="SSF56024">
    <property type="entry name" value="Phospholipase D/nuclease"/>
    <property type="match status" value="2"/>
</dbReference>
<dbReference type="SMART" id="SM00155">
    <property type="entry name" value="PLDc"/>
    <property type="match status" value="2"/>
</dbReference>
<keyword evidence="4" id="KW-1185">Reference proteome</keyword>
<dbReference type="RefSeq" id="WP_092565932.1">
    <property type="nucleotide sequence ID" value="NZ_FNQV01000017.1"/>
</dbReference>
<dbReference type="InterPro" id="IPR025202">
    <property type="entry name" value="PLD-like_dom"/>
</dbReference>
<dbReference type="Pfam" id="PF13091">
    <property type="entry name" value="PLDc_2"/>
    <property type="match status" value="2"/>
</dbReference>
<evidence type="ECO:0000256" key="1">
    <source>
        <dbReference type="SAM" id="SignalP"/>
    </source>
</evidence>
<feature type="chain" id="PRO_5039396530" evidence="1">
    <location>
        <begin position="30"/>
        <end position="416"/>
    </location>
</feature>
<dbReference type="Proteomes" id="UP000199288">
    <property type="component" value="Unassembled WGS sequence"/>
</dbReference>
<protein>
    <submittedName>
        <fullName evidence="3">Cardiolipin synthase</fullName>
    </submittedName>
</protein>
<dbReference type="PROSITE" id="PS50035">
    <property type="entry name" value="PLD"/>
    <property type="match status" value="1"/>
</dbReference>
<evidence type="ECO:0000259" key="2">
    <source>
        <dbReference type="PROSITE" id="PS50035"/>
    </source>
</evidence>
<dbReference type="GO" id="GO:0032049">
    <property type="term" value="P:cardiolipin biosynthetic process"/>
    <property type="evidence" value="ECO:0007669"/>
    <property type="project" value="UniProtKB-ARBA"/>
</dbReference>
<reference evidence="4" key="1">
    <citation type="submission" date="2016-10" db="EMBL/GenBank/DDBJ databases">
        <authorList>
            <person name="Varghese N."/>
            <person name="Submissions S."/>
        </authorList>
    </citation>
    <scope>NUCLEOTIDE SEQUENCE [LARGE SCALE GENOMIC DNA]</scope>
    <source>
        <strain evidence="4">KPR-1</strain>
    </source>
</reference>
<dbReference type="CDD" id="cd09110">
    <property type="entry name" value="PLDc_CLS_1"/>
    <property type="match status" value="1"/>
</dbReference>
<organism evidence="3 4">
    <name type="scientific">Bowdeniella nasicola</name>
    <dbReference type="NCBI Taxonomy" id="208480"/>
    <lineage>
        <taxon>Bacteria</taxon>
        <taxon>Bacillati</taxon>
        <taxon>Actinomycetota</taxon>
        <taxon>Actinomycetes</taxon>
        <taxon>Actinomycetales</taxon>
        <taxon>Actinomycetaceae</taxon>
        <taxon>Bowdeniella</taxon>
    </lineage>
</organism>